<dbReference type="AlphaFoldDB" id="A0A9D2ITG0"/>
<evidence type="ECO:0000313" key="2">
    <source>
        <dbReference type="EMBL" id="HIZ21767.1"/>
    </source>
</evidence>
<dbReference type="InterPro" id="IPR001448">
    <property type="entry name" value="SASP_alpha/beta-type"/>
</dbReference>
<proteinExistence type="predicted"/>
<dbReference type="GO" id="GO:0006265">
    <property type="term" value="P:DNA topological change"/>
    <property type="evidence" value="ECO:0007669"/>
    <property type="project" value="InterPro"/>
</dbReference>
<dbReference type="EMBL" id="DXBU01000041">
    <property type="protein sequence ID" value="HIZ21767.1"/>
    <property type="molecule type" value="Genomic_DNA"/>
</dbReference>
<reference evidence="2" key="2">
    <citation type="submission" date="2021-04" db="EMBL/GenBank/DDBJ databases">
        <authorList>
            <person name="Gilroy R."/>
        </authorList>
    </citation>
    <scope>NUCLEOTIDE SEQUENCE</scope>
    <source>
        <strain evidence="2">14324</strain>
    </source>
</reference>
<reference evidence="2" key="1">
    <citation type="journal article" date="2021" name="PeerJ">
        <title>Extensive microbial diversity within the chicken gut microbiome revealed by metagenomics and culture.</title>
        <authorList>
            <person name="Gilroy R."/>
            <person name="Ravi A."/>
            <person name="Getino M."/>
            <person name="Pursley I."/>
            <person name="Horton D.L."/>
            <person name="Alikhan N.F."/>
            <person name="Baker D."/>
            <person name="Gharbi K."/>
            <person name="Hall N."/>
            <person name="Watson M."/>
            <person name="Adriaenssens E.M."/>
            <person name="Foster-Nyarko E."/>
            <person name="Jarju S."/>
            <person name="Secka A."/>
            <person name="Antonio M."/>
            <person name="Oren A."/>
            <person name="Chaudhuri R.R."/>
            <person name="La Ragione R."/>
            <person name="Hildebrand F."/>
            <person name="Pallen M.J."/>
        </authorList>
    </citation>
    <scope>NUCLEOTIDE SEQUENCE</scope>
    <source>
        <strain evidence="2">14324</strain>
    </source>
</reference>
<dbReference type="Pfam" id="PF00269">
    <property type="entry name" value="SASP"/>
    <property type="match status" value="1"/>
</dbReference>
<dbReference type="Proteomes" id="UP000824041">
    <property type="component" value="Unassembled WGS sequence"/>
</dbReference>
<comment type="caution">
    <text evidence="2">The sequence shown here is derived from an EMBL/GenBank/DDBJ whole genome shotgun (WGS) entry which is preliminary data.</text>
</comment>
<accession>A0A9D2ITG0</accession>
<name>A0A9D2ITG0_9FIRM</name>
<dbReference type="InterPro" id="IPR038300">
    <property type="entry name" value="SASP_sf_alpha/beta"/>
</dbReference>
<comment type="function">
    <text evidence="1">SASP are bound to spore DNA. They are double-stranded DNA-binding proteins that cause DNA to change to an a-like conformation. They protect the DNA backbone from chemical and enzymatic cleavage and are thus involved in dormant spore's high resistance to UV light.</text>
</comment>
<organism evidence="2 3">
    <name type="scientific">Candidatus Blautia faecigallinarum</name>
    <dbReference type="NCBI Taxonomy" id="2838488"/>
    <lineage>
        <taxon>Bacteria</taxon>
        <taxon>Bacillati</taxon>
        <taxon>Bacillota</taxon>
        <taxon>Clostridia</taxon>
        <taxon>Lachnospirales</taxon>
        <taxon>Lachnospiraceae</taxon>
        <taxon>Blautia</taxon>
    </lineage>
</organism>
<gene>
    <name evidence="2" type="ORF">IAA21_03085</name>
</gene>
<sequence length="62" mass="7082">MNKEKEVKAYLNGELSPKEKMKYEIAEELGILDKVLEKGWKSLSAKETGRIGGLMTRKNKKN</sequence>
<protein>
    <submittedName>
        <fullName evidence="2">Alpha/beta-type small acid-soluble spore protein</fullName>
    </submittedName>
</protein>
<evidence type="ECO:0000313" key="3">
    <source>
        <dbReference type="Proteomes" id="UP000824041"/>
    </source>
</evidence>
<dbReference type="GO" id="GO:0003690">
    <property type="term" value="F:double-stranded DNA binding"/>
    <property type="evidence" value="ECO:0007669"/>
    <property type="project" value="InterPro"/>
</dbReference>
<dbReference type="Gene3D" id="6.10.10.80">
    <property type="entry name" value="Small, acid-soluble spore protein, alpha/beta type-like"/>
    <property type="match status" value="1"/>
</dbReference>
<evidence type="ECO:0000256" key="1">
    <source>
        <dbReference type="ARBA" id="ARBA00003863"/>
    </source>
</evidence>